<sequence>MNISAYFVDFQTLTDKTRWERMKSLLLPPPSLTKPAHAAKRWKVRPWVEYIEWSCAMVSEGKENQAMEVHQMMTSYVDSCFWMFEFSAEKVVDNRAGGPTKWRRYSPAEEPGTRCIRILLNPRFAKRVQPSSAPPVLDENAPGFADDADDDAIRAHREAQDPLIQALYNIEDGIDDDDDDDDVLNGRQTRINVENQLVRQRMARSARMRPFANSYDAEERQLPQARPIEQNSQGLGRGVVRQESVLSAYQPQANTAWPFTSGALTIAGVHDRITTAEGDATARNKRLQSKATYLLQEDMTLQYENMITAIGGWLEDIPTTENHVVQRLLQFSVTQRNKVKAAKQKSWEEKYGSELDEIIAAIKASKQPSAHGKGKDTGKAPGESSGPRREKPAGGSRPNPSSASHSRATSRHRGVSSDYFPPQHVMPSAEEGASMASLLRSIREREMLNTLLRGADAGLVPRAFVQQIFEKARRD</sequence>
<dbReference type="AlphaFoldDB" id="A0A0D7AQZ5"/>
<feature type="non-terminal residue" evidence="2">
    <location>
        <position position="475"/>
    </location>
</feature>
<reference evidence="2 3" key="1">
    <citation type="journal article" date="2015" name="Fungal Genet. Biol.">
        <title>Evolution of novel wood decay mechanisms in Agaricales revealed by the genome sequences of Fistulina hepatica and Cylindrobasidium torrendii.</title>
        <authorList>
            <person name="Floudas D."/>
            <person name="Held B.W."/>
            <person name="Riley R."/>
            <person name="Nagy L.G."/>
            <person name="Koehler G."/>
            <person name="Ransdell A.S."/>
            <person name="Younus H."/>
            <person name="Chow J."/>
            <person name="Chiniquy J."/>
            <person name="Lipzen A."/>
            <person name="Tritt A."/>
            <person name="Sun H."/>
            <person name="Haridas S."/>
            <person name="LaButti K."/>
            <person name="Ohm R.A."/>
            <person name="Kues U."/>
            <person name="Blanchette R.A."/>
            <person name="Grigoriev I.V."/>
            <person name="Minto R.E."/>
            <person name="Hibbett D.S."/>
        </authorList>
    </citation>
    <scope>NUCLEOTIDE SEQUENCE [LARGE SCALE GENOMIC DNA]</scope>
    <source>
        <strain evidence="2 3">FP15055 ss-10</strain>
    </source>
</reference>
<evidence type="ECO:0000313" key="2">
    <source>
        <dbReference type="EMBL" id="KIY60763.1"/>
    </source>
</evidence>
<name>A0A0D7AQZ5_9AGAR</name>
<gene>
    <name evidence="2" type="ORF">CYLTODRAFT_483107</name>
</gene>
<evidence type="ECO:0000256" key="1">
    <source>
        <dbReference type="SAM" id="MobiDB-lite"/>
    </source>
</evidence>
<protein>
    <submittedName>
        <fullName evidence="2">Uncharacterized protein</fullName>
    </submittedName>
</protein>
<evidence type="ECO:0000313" key="3">
    <source>
        <dbReference type="Proteomes" id="UP000054007"/>
    </source>
</evidence>
<proteinExistence type="predicted"/>
<feature type="region of interest" description="Disordered" evidence="1">
    <location>
        <begin position="364"/>
        <end position="434"/>
    </location>
</feature>
<organism evidence="2 3">
    <name type="scientific">Cylindrobasidium torrendii FP15055 ss-10</name>
    <dbReference type="NCBI Taxonomy" id="1314674"/>
    <lineage>
        <taxon>Eukaryota</taxon>
        <taxon>Fungi</taxon>
        <taxon>Dikarya</taxon>
        <taxon>Basidiomycota</taxon>
        <taxon>Agaricomycotina</taxon>
        <taxon>Agaricomycetes</taxon>
        <taxon>Agaricomycetidae</taxon>
        <taxon>Agaricales</taxon>
        <taxon>Marasmiineae</taxon>
        <taxon>Physalacriaceae</taxon>
        <taxon>Cylindrobasidium</taxon>
    </lineage>
</organism>
<dbReference type="Proteomes" id="UP000054007">
    <property type="component" value="Unassembled WGS sequence"/>
</dbReference>
<keyword evidence="3" id="KW-1185">Reference proteome</keyword>
<accession>A0A0D7AQZ5</accession>
<dbReference type="EMBL" id="KN881281">
    <property type="protein sequence ID" value="KIY60763.1"/>
    <property type="molecule type" value="Genomic_DNA"/>
</dbReference>